<dbReference type="SMART" id="SM00345">
    <property type="entry name" value="HTH_GNTR"/>
    <property type="match status" value="1"/>
</dbReference>
<dbReference type="CDD" id="cd07377">
    <property type="entry name" value="WHTH_GntR"/>
    <property type="match status" value="1"/>
</dbReference>
<evidence type="ECO:0000256" key="2">
    <source>
        <dbReference type="ARBA" id="ARBA00023125"/>
    </source>
</evidence>
<dbReference type="PRINTS" id="PR00035">
    <property type="entry name" value="HTHGNTR"/>
</dbReference>
<organism evidence="7 8">
    <name type="scientific">Saccharopolyspora endophytica</name>
    <dbReference type="NCBI Taxonomy" id="543886"/>
    <lineage>
        <taxon>Bacteria</taxon>
        <taxon>Bacillati</taxon>
        <taxon>Actinomycetota</taxon>
        <taxon>Actinomycetes</taxon>
        <taxon>Pseudonocardiales</taxon>
        <taxon>Pseudonocardiaceae</taxon>
        <taxon>Saccharopolyspora</taxon>
    </lineage>
</organism>
<feature type="region of interest" description="Disordered" evidence="5">
    <location>
        <begin position="1"/>
        <end position="30"/>
    </location>
</feature>
<dbReference type="SUPFAM" id="SSF46785">
    <property type="entry name" value="Winged helix' DNA-binding domain"/>
    <property type="match status" value="1"/>
</dbReference>
<evidence type="ECO:0000256" key="5">
    <source>
        <dbReference type="SAM" id="MobiDB-lite"/>
    </source>
</evidence>
<dbReference type="InterPro" id="IPR010248">
    <property type="entry name" value="His_ut_repres"/>
</dbReference>
<dbReference type="InterPro" id="IPR028978">
    <property type="entry name" value="Chorismate_lyase_/UTRA_dom_sf"/>
</dbReference>
<dbReference type="NCBIfam" id="TIGR02018">
    <property type="entry name" value="his_ut_repres"/>
    <property type="match status" value="1"/>
</dbReference>
<dbReference type="PROSITE" id="PS50949">
    <property type="entry name" value="HTH_GNTR"/>
    <property type="match status" value="1"/>
</dbReference>
<dbReference type="Gene3D" id="1.10.10.10">
    <property type="entry name" value="Winged helix-like DNA-binding domain superfamily/Winged helix DNA-binding domain"/>
    <property type="match status" value="1"/>
</dbReference>
<dbReference type="EMBL" id="JAGPXE010000011">
    <property type="protein sequence ID" value="MBQ0926972.1"/>
    <property type="molecule type" value="Genomic_DNA"/>
</dbReference>
<dbReference type="Gene3D" id="3.40.1410.10">
    <property type="entry name" value="Chorismate lyase-like"/>
    <property type="match status" value="1"/>
</dbReference>
<reference evidence="7 8" key="1">
    <citation type="submission" date="2021-04" db="EMBL/GenBank/DDBJ databases">
        <title>Whole-genome sequencing of Saccharopolyspora endophytica KCTC 19397.</title>
        <authorList>
            <person name="Ay H."/>
            <person name="Saygin H."/>
            <person name="Sahin N."/>
        </authorList>
    </citation>
    <scope>NUCLEOTIDE SEQUENCE [LARGE SCALE GENOMIC DNA]</scope>
    <source>
        <strain evidence="7 8">KCTC 19397</strain>
    </source>
</reference>
<protein>
    <recommendedName>
        <fullName evidence="4">Histidine utilization repressor</fullName>
    </recommendedName>
</protein>
<evidence type="ECO:0000313" key="8">
    <source>
        <dbReference type="Proteomes" id="UP000674084"/>
    </source>
</evidence>
<dbReference type="SMART" id="SM00866">
    <property type="entry name" value="UTRA"/>
    <property type="match status" value="1"/>
</dbReference>
<evidence type="ECO:0000259" key="6">
    <source>
        <dbReference type="PROSITE" id="PS50949"/>
    </source>
</evidence>
<name>A0ABS5DL17_9PSEU</name>
<dbReference type="InterPro" id="IPR050679">
    <property type="entry name" value="Bact_HTH_transcr_reg"/>
</dbReference>
<dbReference type="PANTHER" id="PTHR44846:SF16">
    <property type="entry name" value="TRANSCRIPTIONAL REGULATOR PHNF-RELATED"/>
    <property type="match status" value="1"/>
</dbReference>
<evidence type="ECO:0000313" key="7">
    <source>
        <dbReference type="EMBL" id="MBQ0926972.1"/>
    </source>
</evidence>
<gene>
    <name evidence="7" type="primary">hutC</name>
    <name evidence="7" type="ORF">KBO27_23760</name>
</gene>
<dbReference type="InterPro" id="IPR000524">
    <property type="entry name" value="Tscrpt_reg_HTH_GntR"/>
</dbReference>
<dbReference type="PANTHER" id="PTHR44846">
    <property type="entry name" value="MANNOSYL-D-GLYCERATE TRANSPORT/METABOLISM SYSTEM REPRESSOR MNGR-RELATED"/>
    <property type="match status" value="1"/>
</dbReference>
<evidence type="ECO:0000256" key="3">
    <source>
        <dbReference type="ARBA" id="ARBA00023163"/>
    </source>
</evidence>
<proteinExistence type="predicted"/>
<evidence type="ECO:0000256" key="1">
    <source>
        <dbReference type="ARBA" id="ARBA00023015"/>
    </source>
</evidence>
<dbReference type="InterPro" id="IPR036390">
    <property type="entry name" value="WH_DNA-bd_sf"/>
</dbReference>
<sequence length="302" mass="33595">MQSRRLIDGQGRRATFSDPRPVPTASHDEWSTPDKLAVCFRRRSTDGTVIGVAIDAQDVAALFGASRRESAPAYRRLKNVITEQIGTGRWPEGELLPSENQLVDSLGLSRMTINRALRELSSDGLLVRMPGVGTFVAERRSSSALYGVRNIAEEVSRRGGRHRTDVVFVREEPADRRAHRMFGIPEGSPIFHSRVVHFEDDSAIQLEDRHVHPDLAPEYLQQDFTERTPNDYLSRIAPLGKGEHIVEAVLGTAEDCASLGIDAAEPCLLIHRRTWSEGQLVSAARLLHPGSRFRLEGTFDSV</sequence>
<keyword evidence="3" id="KW-0804">Transcription</keyword>
<keyword evidence="2" id="KW-0238">DNA-binding</keyword>
<dbReference type="InterPro" id="IPR011663">
    <property type="entry name" value="UTRA"/>
</dbReference>
<evidence type="ECO:0000256" key="4">
    <source>
        <dbReference type="NCBIfam" id="TIGR02018"/>
    </source>
</evidence>
<dbReference type="Pfam" id="PF07702">
    <property type="entry name" value="UTRA"/>
    <property type="match status" value="1"/>
</dbReference>
<keyword evidence="8" id="KW-1185">Reference proteome</keyword>
<dbReference type="InterPro" id="IPR036388">
    <property type="entry name" value="WH-like_DNA-bd_sf"/>
</dbReference>
<dbReference type="SUPFAM" id="SSF64288">
    <property type="entry name" value="Chorismate lyase-like"/>
    <property type="match status" value="1"/>
</dbReference>
<keyword evidence="1" id="KW-0805">Transcription regulation</keyword>
<feature type="domain" description="HTH gntR-type" evidence="6">
    <location>
        <begin position="71"/>
        <end position="139"/>
    </location>
</feature>
<dbReference type="Proteomes" id="UP000674084">
    <property type="component" value="Unassembled WGS sequence"/>
</dbReference>
<dbReference type="Pfam" id="PF00392">
    <property type="entry name" value="GntR"/>
    <property type="match status" value="1"/>
</dbReference>
<accession>A0ABS5DL17</accession>
<feature type="compositionally biased region" description="Basic and acidic residues" evidence="5">
    <location>
        <begin position="1"/>
        <end position="11"/>
    </location>
</feature>
<comment type="caution">
    <text evidence="7">The sequence shown here is derived from an EMBL/GenBank/DDBJ whole genome shotgun (WGS) entry which is preliminary data.</text>
</comment>